<keyword evidence="4" id="KW-0732">Signal</keyword>
<dbReference type="STRING" id="93064.BRX40_15120"/>
<dbReference type="GO" id="GO:0016788">
    <property type="term" value="F:hydrolase activity, acting on ester bonds"/>
    <property type="evidence" value="ECO:0007669"/>
    <property type="project" value="TreeGrafter"/>
</dbReference>
<gene>
    <name evidence="5" type="ORF">BRX40_15120</name>
</gene>
<evidence type="ECO:0000313" key="6">
    <source>
        <dbReference type="Proteomes" id="UP000185161"/>
    </source>
</evidence>
<sequence length="311" mass="33936">MKRIVSGAVVAVLALSACGNAAPSQPAVTGQSGAPAQRGGGQAYELLGTEVWDVPDPATGRSYQLFVSLPPSYGKEPQRRYPVLYVTDADYAFPVIRQIARRLNVEGPKIEEFILIGISYAKGDDPVASRRRDYTPTPNGPSDTPAGTIHGEGAKHQAWLRDKALPFVTGRYRSAPGRGILLGHSYGGLLAAQILFSEPEMFGGYVLGSPSLWYDKRHMFGVEAAYAARHRDLKAKVFVYTGEYEALRRGDSRYNQSADLVADSRELADTLRRRGYPGLTLEAEILNGEDHVSVAPRGFTRALKFLLPVQK</sequence>
<dbReference type="InterPro" id="IPR052558">
    <property type="entry name" value="Siderophore_Hydrolase_D"/>
</dbReference>
<evidence type="ECO:0000256" key="2">
    <source>
        <dbReference type="ARBA" id="ARBA00022801"/>
    </source>
</evidence>
<dbReference type="Gene3D" id="3.40.50.1820">
    <property type="entry name" value="alpha/beta hydrolase"/>
    <property type="match status" value="1"/>
</dbReference>
<dbReference type="SUPFAM" id="SSF53474">
    <property type="entry name" value="alpha/beta-Hydrolases"/>
    <property type="match status" value="1"/>
</dbReference>
<dbReference type="EMBL" id="CP018820">
    <property type="protein sequence ID" value="APR53576.1"/>
    <property type="molecule type" value="Genomic_DNA"/>
</dbReference>
<dbReference type="PROSITE" id="PS51257">
    <property type="entry name" value="PROKAR_LIPOPROTEIN"/>
    <property type="match status" value="1"/>
</dbReference>
<keyword evidence="2" id="KW-0378">Hydrolase</keyword>
<evidence type="ECO:0000256" key="3">
    <source>
        <dbReference type="SAM" id="MobiDB-lite"/>
    </source>
</evidence>
<feature type="chain" id="PRO_5012205340" evidence="4">
    <location>
        <begin position="22"/>
        <end position="311"/>
    </location>
</feature>
<keyword evidence="6" id="KW-1185">Reference proteome</keyword>
<dbReference type="InterPro" id="IPR029058">
    <property type="entry name" value="AB_hydrolase_fold"/>
</dbReference>
<evidence type="ECO:0000256" key="4">
    <source>
        <dbReference type="SAM" id="SignalP"/>
    </source>
</evidence>
<feature type="region of interest" description="Disordered" evidence="3">
    <location>
        <begin position="127"/>
        <end position="147"/>
    </location>
</feature>
<dbReference type="InterPro" id="IPR000801">
    <property type="entry name" value="Esterase-like"/>
</dbReference>
<evidence type="ECO:0000256" key="1">
    <source>
        <dbReference type="ARBA" id="ARBA00005622"/>
    </source>
</evidence>
<dbReference type="RefSeq" id="WP_075152165.1">
    <property type="nucleotide sequence ID" value="NZ_JAQQGM010000002.1"/>
</dbReference>
<comment type="similarity">
    <text evidence="1">Belongs to the esterase D family.</text>
</comment>
<protein>
    <submittedName>
        <fullName evidence="5">Esterase</fullName>
    </submittedName>
</protein>
<dbReference type="Proteomes" id="UP000185161">
    <property type="component" value="Chromosome"/>
</dbReference>
<dbReference type="PANTHER" id="PTHR40841">
    <property type="entry name" value="SIDEROPHORE TRIACETYLFUSARININE C ESTERASE"/>
    <property type="match status" value="1"/>
</dbReference>
<organism evidence="5 6">
    <name type="scientific">Sphingomonas koreensis</name>
    <dbReference type="NCBI Taxonomy" id="93064"/>
    <lineage>
        <taxon>Bacteria</taxon>
        <taxon>Pseudomonadati</taxon>
        <taxon>Pseudomonadota</taxon>
        <taxon>Alphaproteobacteria</taxon>
        <taxon>Sphingomonadales</taxon>
        <taxon>Sphingomonadaceae</taxon>
        <taxon>Sphingomonas</taxon>
    </lineage>
</organism>
<proteinExistence type="inferred from homology"/>
<dbReference type="AlphaFoldDB" id="A0A1L6JCE7"/>
<name>A0A1L6JCE7_9SPHN</name>
<dbReference type="KEGG" id="skr:BRX40_15120"/>
<evidence type="ECO:0000313" key="5">
    <source>
        <dbReference type="EMBL" id="APR53576.1"/>
    </source>
</evidence>
<feature type="signal peptide" evidence="4">
    <location>
        <begin position="1"/>
        <end position="21"/>
    </location>
</feature>
<accession>A0A1L6JCE7</accession>
<dbReference type="PANTHER" id="PTHR40841:SF2">
    <property type="entry name" value="SIDEROPHORE-DEGRADING ESTERASE (EUROFUNG)"/>
    <property type="match status" value="1"/>
</dbReference>
<dbReference type="Pfam" id="PF00756">
    <property type="entry name" value="Esterase"/>
    <property type="match status" value="1"/>
</dbReference>
<reference evidence="6" key="1">
    <citation type="submission" date="2016-12" db="EMBL/GenBank/DDBJ databases">
        <title>Whole genome sequencing of Sphingomonas sp. ABOJV.</title>
        <authorList>
            <person name="Conlan S."/>
            <person name="Thomas P.J."/>
            <person name="Mullikin J."/>
            <person name="Palmore T.N."/>
            <person name="Frank K.M."/>
            <person name="Segre J.A."/>
        </authorList>
    </citation>
    <scope>NUCLEOTIDE SEQUENCE [LARGE SCALE GENOMIC DNA]</scope>
    <source>
        <strain evidence="6">ABOJV</strain>
    </source>
</reference>